<protein>
    <submittedName>
        <fullName evidence="2">Uncharacterized protein</fullName>
    </submittedName>
</protein>
<dbReference type="EMBL" id="JABBVZ010000106">
    <property type="protein sequence ID" value="NMP24380.1"/>
    <property type="molecule type" value="Genomic_DNA"/>
</dbReference>
<keyword evidence="1" id="KW-0812">Transmembrane</keyword>
<evidence type="ECO:0000313" key="3">
    <source>
        <dbReference type="Proteomes" id="UP000533476"/>
    </source>
</evidence>
<proteinExistence type="predicted"/>
<keyword evidence="1" id="KW-1133">Transmembrane helix</keyword>
<evidence type="ECO:0000256" key="1">
    <source>
        <dbReference type="SAM" id="Phobius"/>
    </source>
</evidence>
<feature type="transmembrane region" description="Helical" evidence="1">
    <location>
        <begin position="30"/>
        <end position="48"/>
    </location>
</feature>
<dbReference type="RefSeq" id="WP_169102449.1">
    <property type="nucleotide sequence ID" value="NZ_JABBVZ010000106.1"/>
</dbReference>
<organism evidence="2 3">
    <name type="scientific">Sulfobacillus harzensis</name>
    <dbReference type="NCBI Taxonomy" id="2729629"/>
    <lineage>
        <taxon>Bacteria</taxon>
        <taxon>Bacillati</taxon>
        <taxon>Bacillota</taxon>
        <taxon>Clostridia</taxon>
        <taxon>Eubacteriales</taxon>
        <taxon>Clostridiales Family XVII. Incertae Sedis</taxon>
        <taxon>Sulfobacillus</taxon>
    </lineage>
</organism>
<accession>A0A7Y0Q4G2</accession>
<comment type="caution">
    <text evidence="2">The sequence shown here is derived from an EMBL/GenBank/DDBJ whole genome shotgun (WGS) entry which is preliminary data.</text>
</comment>
<dbReference type="Proteomes" id="UP000533476">
    <property type="component" value="Unassembled WGS sequence"/>
</dbReference>
<sequence>MGDYHVWRFILETLNGVVVYIRLQGRRARLILIGLFGVGLIGTAIFGWDRTPHQLHQLVVVTAINVVGQTMLIAVFGWNPGKPRRRKRHAR</sequence>
<gene>
    <name evidence="2" type="ORF">HIJ39_18780</name>
</gene>
<evidence type="ECO:0000313" key="2">
    <source>
        <dbReference type="EMBL" id="NMP24380.1"/>
    </source>
</evidence>
<keyword evidence="3" id="KW-1185">Reference proteome</keyword>
<name>A0A7Y0Q4G2_9FIRM</name>
<reference evidence="2 3" key="1">
    <citation type="submission" date="2020-04" db="EMBL/GenBank/DDBJ databases">
        <authorList>
            <person name="Zhang R."/>
            <person name="Schippers A."/>
        </authorList>
    </citation>
    <scope>NUCLEOTIDE SEQUENCE [LARGE SCALE GENOMIC DNA]</scope>
    <source>
        <strain evidence="2 3">DSM 109850</strain>
    </source>
</reference>
<keyword evidence="1" id="KW-0472">Membrane</keyword>
<dbReference type="AlphaFoldDB" id="A0A7Y0Q4G2"/>
<feature type="transmembrane region" description="Helical" evidence="1">
    <location>
        <begin position="54"/>
        <end position="78"/>
    </location>
</feature>